<evidence type="ECO:0000256" key="6">
    <source>
        <dbReference type="ARBA" id="ARBA00023141"/>
    </source>
</evidence>
<feature type="binding site" evidence="7">
    <location>
        <position position="139"/>
    </location>
    <ligand>
        <name>substrate</name>
    </ligand>
</feature>
<name>A0A1H6V9Z4_9BACT</name>
<feature type="binding site" evidence="7">
    <location>
        <begin position="11"/>
        <end position="16"/>
    </location>
    <ligand>
        <name>ATP</name>
        <dbReference type="ChEBI" id="CHEBI:30616"/>
    </ligand>
</feature>
<evidence type="ECO:0000256" key="4">
    <source>
        <dbReference type="ARBA" id="ARBA00022777"/>
    </source>
</evidence>
<dbReference type="RefSeq" id="WP_090335897.1">
    <property type="nucleotide sequence ID" value="NZ_FNXY01000004.1"/>
</dbReference>
<feature type="binding site" evidence="7">
    <location>
        <position position="79"/>
    </location>
    <ligand>
        <name>substrate</name>
    </ligand>
</feature>
<evidence type="ECO:0000256" key="1">
    <source>
        <dbReference type="ARBA" id="ARBA00022605"/>
    </source>
</evidence>
<evidence type="ECO:0000256" key="5">
    <source>
        <dbReference type="ARBA" id="ARBA00022840"/>
    </source>
</evidence>
<keyword evidence="1 7" id="KW-0028">Amino-acid biosynthesis</keyword>
<comment type="subcellular location">
    <subcellularLocation>
        <location evidence="7">Cytoplasm</location>
    </subcellularLocation>
</comment>
<comment type="cofactor">
    <cofactor evidence="7">
        <name>Mg(2+)</name>
        <dbReference type="ChEBI" id="CHEBI:18420"/>
    </cofactor>
    <text evidence="7">Binds 1 Mg(2+) ion per subunit.</text>
</comment>
<organism evidence="8 9">
    <name type="scientific">Dyadobacter koreensis</name>
    <dbReference type="NCBI Taxonomy" id="408657"/>
    <lineage>
        <taxon>Bacteria</taxon>
        <taxon>Pseudomonadati</taxon>
        <taxon>Bacteroidota</taxon>
        <taxon>Cytophagia</taxon>
        <taxon>Cytophagales</taxon>
        <taxon>Spirosomataceae</taxon>
        <taxon>Dyadobacter</taxon>
    </lineage>
</organism>
<evidence type="ECO:0000256" key="7">
    <source>
        <dbReference type="HAMAP-Rule" id="MF_00109"/>
    </source>
</evidence>
<dbReference type="SUPFAM" id="SSF52540">
    <property type="entry name" value="P-loop containing nucleoside triphosphate hydrolases"/>
    <property type="match status" value="1"/>
</dbReference>
<protein>
    <recommendedName>
        <fullName evidence="7">Shikimate kinase</fullName>
        <shortName evidence="7">SK</shortName>
        <ecNumber evidence="7">2.7.1.71</ecNumber>
    </recommendedName>
</protein>
<dbReference type="EC" id="2.7.1.71" evidence="7"/>
<sequence length="167" mass="19041">MKNIFLIGLPSSGKSTLGKKLARILDYRFVDMDKLIEKDQHMTIHEIFTQKGEPYFREVESRILKNTIENRRVVIATGGGAPCFFDNMDFIKKNGISIFLDVHHVELAKRIQNHGKDDRPLLSGAASLEKELEQKYQQRLPYYSQADYTISGDSEASQLAAIVRPLL</sequence>
<dbReference type="GO" id="GO:0005524">
    <property type="term" value="F:ATP binding"/>
    <property type="evidence" value="ECO:0007669"/>
    <property type="project" value="UniProtKB-UniRule"/>
</dbReference>
<accession>A0A1H6V9Z4</accession>
<feature type="binding site" evidence="7">
    <location>
        <position position="119"/>
    </location>
    <ligand>
        <name>ATP</name>
        <dbReference type="ChEBI" id="CHEBI:30616"/>
    </ligand>
</feature>
<comment type="similarity">
    <text evidence="7">Belongs to the shikimate kinase family.</text>
</comment>
<comment type="function">
    <text evidence="7">Catalyzes the specific phosphorylation of the 3-hydroxyl group of shikimic acid using ATP as a cosubstrate.</text>
</comment>
<proteinExistence type="inferred from homology"/>
<dbReference type="EMBL" id="FNXY01000004">
    <property type="protein sequence ID" value="SEI98597.1"/>
    <property type="molecule type" value="Genomic_DNA"/>
</dbReference>
<dbReference type="GO" id="GO:0004765">
    <property type="term" value="F:shikimate kinase activity"/>
    <property type="evidence" value="ECO:0007669"/>
    <property type="project" value="UniProtKB-UniRule"/>
</dbReference>
<evidence type="ECO:0000256" key="3">
    <source>
        <dbReference type="ARBA" id="ARBA00022741"/>
    </source>
</evidence>
<comment type="pathway">
    <text evidence="7">Metabolic intermediate biosynthesis; chorismate biosynthesis; chorismate from D-erythrose 4-phosphate and phosphoenolpyruvate: step 5/7.</text>
</comment>
<dbReference type="AlphaFoldDB" id="A0A1H6V9Z4"/>
<dbReference type="InterPro" id="IPR027417">
    <property type="entry name" value="P-loop_NTPase"/>
</dbReference>
<evidence type="ECO:0000313" key="9">
    <source>
        <dbReference type="Proteomes" id="UP000199532"/>
    </source>
</evidence>
<keyword evidence="2 7" id="KW-0808">Transferase</keyword>
<keyword evidence="5 7" id="KW-0067">ATP-binding</keyword>
<keyword evidence="6 7" id="KW-0057">Aromatic amino acid biosynthesis</keyword>
<reference evidence="8 9" key="1">
    <citation type="submission" date="2016-10" db="EMBL/GenBank/DDBJ databases">
        <authorList>
            <person name="de Groot N.N."/>
        </authorList>
    </citation>
    <scope>NUCLEOTIDE SEQUENCE [LARGE SCALE GENOMIC DNA]</scope>
    <source>
        <strain evidence="8 9">DSM 19938</strain>
    </source>
</reference>
<feature type="binding site" evidence="7">
    <location>
        <position position="33"/>
    </location>
    <ligand>
        <name>substrate</name>
    </ligand>
</feature>
<dbReference type="GO" id="GO:0005829">
    <property type="term" value="C:cytosol"/>
    <property type="evidence" value="ECO:0007669"/>
    <property type="project" value="TreeGrafter"/>
</dbReference>
<dbReference type="Pfam" id="PF01202">
    <property type="entry name" value="SKI"/>
    <property type="match status" value="1"/>
</dbReference>
<dbReference type="GO" id="GO:0000287">
    <property type="term" value="F:magnesium ion binding"/>
    <property type="evidence" value="ECO:0007669"/>
    <property type="project" value="UniProtKB-UniRule"/>
</dbReference>
<dbReference type="Gene3D" id="3.40.50.300">
    <property type="entry name" value="P-loop containing nucleotide triphosphate hydrolases"/>
    <property type="match status" value="1"/>
</dbReference>
<dbReference type="UniPathway" id="UPA00053">
    <property type="reaction ID" value="UER00088"/>
</dbReference>
<evidence type="ECO:0000313" key="8">
    <source>
        <dbReference type="EMBL" id="SEI98597.1"/>
    </source>
</evidence>
<dbReference type="OrthoDB" id="9800332at2"/>
<comment type="caution">
    <text evidence="7">Lacks conserved residue(s) required for the propagation of feature annotation.</text>
</comment>
<dbReference type="InterPro" id="IPR000623">
    <property type="entry name" value="Shikimate_kinase/TSH1"/>
</dbReference>
<comment type="subunit">
    <text evidence="7">Monomer.</text>
</comment>
<dbReference type="PANTHER" id="PTHR21087">
    <property type="entry name" value="SHIKIMATE KINASE"/>
    <property type="match status" value="1"/>
</dbReference>
<dbReference type="CDD" id="cd00464">
    <property type="entry name" value="SK"/>
    <property type="match status" value="1"/>
</dbReference>
<keyword evidence="9" id="KW-1185">Reference proteome</keyword>
<keyword evidence="3 7" id="KW-0547">Nucleotide-binding</keyword>
<dbReference type="GO" id="GO:0009423">
    <property type="term" value="P:chorismate biosynthetic process"/>
    <property type="evidence" value="ECO:0007669"/>
    <property type="project" value="UniProtKB-UniRule"/>
</dbReference>
<dbReference type="PRINTS" id="PR01100">
    <property type="entry name" value="SHIKIMTKNASE"/>
</dbReference>
<feature type="binding site" evidence="7">
    <location>
        <position position="15"/>
    </location>
    <ligand>
        <name>Mg(2+)</name>
        <dbReference type="ChEBI" id="CHEBI:18420"/>
    </ligand>
</feature>
<dbReference type="GO" id="GO:0009073">
    <property type="term" value="P:aromatic amino acid family biosynthetic process"/>
    <property type="evidence" value="ECO:0007669"/>
    <property type="project" value="UniProtKB-KW"/>
</dbReference>
<keyword evidence="7" id="KW-0479">Metal-binding</keyword>
<evidence type="ECO:0000256" key="2">
    <source>
        <dbReference type="ARBA" id="ARBA00022679"/>
    </source>
</evidence>
<dbReference type="STRING" id="408657.SAMN04487995_2887"/>
<keyword evidence="4 7" id="KW-0418">Kinase</keyword>
<dbReference type="PANTHER" id="PTHR21087:SF16">
    <property type="entry name" value="SHIKIMATE KINASE 1, CHLOROPLASTIC"/>
    <property type="match status" value="1"/>
</dbReference>
<comment type="catalytic activity">
    <reaction evidence="7">
        <text>shikimate + ATP = 3-phosphoshikimate + ADP + H(+)</text>
        <dbReference type="Rhea" id="RHEA:13121"/>
        <dbReference type="ChEBI" id="CHEBI:15378"/>
        <dbReference type="ChEBI" id="CHEBI:30616"/>
        <dbReference type="ChEBI" id="CHEBI:36208"/>
        <dbReference type="ChEBI" id="CHEBI:145989"/>
        <dbReference type="ChEBI" id="CHEBI:456216"/>
        <dbReference type="EC" id="2.7.1.71"/>
    </reaction>
</comment>
<dbReference type="GO" id="GO:0008652">
    <property type="term" value="P:amino acid biosynthetic process"/>
    <property type="evidence" value="ECO:0007669"/>
    <property type="project" value="UniProtKB-KW"/>
</dbReference>
<dbReference type="InterPro" id="IPR031322">
    <property type="entry name" value="Shikimate/glucono_kinase"/>
</dbReference>
<keyword evidence="7" id="KW-0460">Magnesium</keyword>
<dbReference type="HAMAP" id="MF_00109">
    <property type="entry name" value="Shikimate_kinase"/>
    <property type="match status" value="1"/>
</dbReference>
<keyword evidence="7" id="KW-0963">Cytoplasm</keyword>
<gene>
    <name evidence="7" type="primary">aroK</name>
    <name evidence="8" type="ORF">SAMN04487995_2887</name>
</gene>
<feature type="binding site" evidence="7">
    <location>
        <position position="57"/>
    </location>
    <ligand>
        <name>substrate</name>
    </ligand>
</feature>
<dbReference type="Proteomes" id="UP000199532">
    <property type="component" value="Unassembled WGS sequence"/>
</dbReference>